<sequence length="341" mass="37590">MDYLYVALGCLSVLSLCIGILHTTVIQAIKSASWIKFLVVVASVAELTSSSFSLLVVLFLEARERSSGCQSRPSAFLAVVFVMCFLLSHAFNIWLWASLASLLSFSSREVTNPASCTLVSHRAAERRVVKTFVAIALICLPIFASHSIVPAPHLLLTVESKYCFIVIPSFFGQLAEGLFLKLIYWSYFFTMLAVPTIALTIYALRYTQASMKLRKTKCIAGARQPSKLTDDPSAPRQIVFAVSLCMAILQVPVVHCMLAAGNDVTLFSLVAQRSRFVAIFTSFQLVCFVPPICYLSFSSLYRKHFAKECCCFTLALNAKFYGSEAASLLRSRRSGDAEVSV</sequence>
<proteinExistence type="predicted"/>
<evidence type="ECO:0000256" key="1">
    <source>
        <dbReference type="SAM" id="Phobius"/>
    </source>
</evidence>
<feature type="transmembrane region" description="Helical" evidence="1">
    <location>
        <begin position="238"/>
        <end position="261"/>
    </location>
</feature>
<feature type="transmembrane region" description="Helical" evidence="1">
    <location>
        <begin position="37"/>
        <end position="60"/>
    </location>
</feature>
<protein>
    <recommendedName>
        <fullName evidence="4">G-protein coupled receptors family 1 profile domain-containing protein</fullName>
    </recommendedName>
</protein>
<keyword evidence="1" id="KW-1133">Transmembrane helix</keyword>
<accession>A0A085LUR2</accession>
<dbReference type="EMBL" id="KL363286">
    <property type="protein sequence ID" value="KFD48708.1"/>
    <property type="molecule type" value="Genomic_DNA"/>
</dbReference>
<evidence type="ECO:0000313" key="2">
    <source>
        <dbReference type="EMBL" id="KFD48708.1"/>
    </source>
</evidence>
<reference evidence="2 3" key="1">
    <citation type="journal article" date="2014" name="Nat. Genet.">
        <title>Genome and transcriptome of the porcine whipworm Trichuris suis.</title>
        <authorList>
            <person name="Jex A.R."/>
            <person name="Nejsum P."/>
            <person name="Schwarz E.M."/>
            <person name="Hu L."/>
            <person name="Young N.D."/>
            <person name="Hall R.S."/>
            <person name="Korhonen P.K."/>
            <person name="Liao S."/>
            <person name="Thamsborg S."/>
            <person name="Xia J."/>
            <person name="Xu P."/>
            <person name="Wang S."/>
            <person name="Scheerlinck J.P."/>
            <person name="Hofmann A."/>
            <person name="Sternberg P.W."/>
            <person name="Wang J."/>
            <person name="Gasser R.B."/>
        </authorList>
    </citation>
    <scope>NUCLEOTIDE SEQUENCE [LARGE SCALE GENOMIC DNA]</scope>
    <source>
        <strain evidence="2">DCEP-RM93M</strain>
    </source>
</reference>
<keyword evidence="3" id="KW-1185">Reference proteome</keyword>
<evidence type="ECO:0008006" key="4">
    <source>
        <dbReference type="Google" id="ProtNLM"/>
    </source>
</evidence>
<feature type="transmembrane region" description="Helical" evidence="1">
    <location>
        <begin position="75"/>
        <end position="97"/>
    </location>
</feature>
<dbReference type="AlphaFoldDB" id="A0A085LUR2"/>
<organism evidence="2 3">
    <name type="scientific">Trichuris suis</name>
    <name type="common">pig whipworm</name>
    <dbReference type="NCBI Taxonomy" id="68888"/>
    <lineage>
        <taxon>Eukaryota</taxon>
        <taxon>Metazoa</taxon>
        <taxon>Ecdysozoa</taxon>
        <taxon>Nematoda</taxon>
        <taxon>Enoplea</taxon>
        <taxon>Dorylaimia</taxon>
        <taxon>Trichinellida</taxon>
        <taxon>Trichuridae</taxon>
        <taxon>Trichuris</taxon>
    </lineage>
</organism>
<dbReference type="Proteomes" id="UP000030764">
    <property type="component" value="Unassembled WGS sequence"/>
</dbReference>
<feature type="transmembrane region" description="Helical" evidence="1">
    <location>
        <begin position="6"/>
        <end position="25"/>
    </location>
</feature>
<keyword evidence="1" id="KW-0472">Membrane</keyword>
<name>A0A085LUR2_9BILA</name>
<feature type="transmembrane region" description="Helical" evidence="1">
    <location>
        <begin position="128"/>
        <end position="149"/>
    </location>
</feature>
<evidence type="ECO:0000313" key="3">
    <source>
        <dbReference type="Proteomes" id="UP000030764"/>
    </source>
</evidence>
<gene>
    <name evidence="2" type="ORF">M513_10419</name>
</gene>
<keyword evidence="1" id="KW-0812">Transmembrane</keyword>
<feature type="transmembrane region" description="Helical" evidence="1">
    <location>
        <begin position="182"/>
        <end position="204"/>
    </location>
</feature>
<feature type="transmembrane region" description="Helical" evidence="1">
    <location>
        <begin position="276"/>
        <end position="297"/>
    </location>
</feature>